<dbReference type="Proteomes" id="UP000008635">
    <property type="component" value="Chromosome"/>
</dbReference>
<dbReference type="AlphaFoldDB" id="E8U5R6"/>
<protein>
    <submittedName>
        <fullName evidence="1">GNAT family acetyltransferase, putative</fullName>
    </submittedName>
</protein>
<dbReference type="KEGG" id="dmr:Deima_0749"/>
<dbReference type="STRING" id="709986.Deima_0749"/>
<accession>E8U5R6</accession>
<sequence length="271" mass="28240">MLLSDADTAAHLEAAQARSLLAQGRAARTLHPAALITTLSVPGGAALFTRAAWTRKLNHATTITLNPDTLRTLQEAAARHGVPLDVDVPTHAPAGTLTVLADAGFRMVAAQHVYAADLRTWTAPDTPRHAQAVAVPPDLHAAFVDASVAGFHAQPNPRDPDLLALLARIALTRVDVTPFAVLDGARVLGTAALAHLGDVAHLHLGSTTPTARARGVQTALLHARLTHARAAGATLAVMSARPGTASARNAERAGLHLAYARLTWRAGTPRP</sequence>
<keyword evidence="1" id="KW-0808">Transferase</keyword>
<gene>
    <name evidence="1" type="ordered locus">Deima_0749</name>
</gene>
<dbReference type="HOGENOM" id="CLU_065178_0_0_0"/>
<dbReference type="CDD" id="cd04301">
    <property type="entry name" value="NAT_SF"/>
    <property type="match status" value="1"/>
</dbReference>
<reference evidence="1 2" key="1">
    <citation type="journal article" date="2011" name="Stand. Genomic Sci.">
        <title>Complete genome sequence of Deinococcus maricopensis type strain (LB-34).</title>
        <authorList>
            <person name="Pukall R."/>
            <person name="Zeytun A."/>
            <person name="Lucas S."/>
            <person name="Lapidus A."/>
            <person name="Hammon N."/>
            <person name="Deshpande S."/>
            <person name="Nolan M."/>
            <person name="Cheng J.F."/>
            <person name="Pitluck S."/>
            <person name="Liolios K."/>
            <person name="Pagani I."/>
            <person name="Mikhailova N."/>
            <person name="Ivanova N."/>
            <person name="Mavromatis K."/>
            <person name="Pati A."/>
            <person name="Tapia R."/>
            <person name="Han C."/>
            <person name="Goodwin L."/>
            <person name="Chen A."/>
            <person name="Palaniappan K."/>
            <person name="Land M."/>
            <person name="Hauser L."/>
            <person name="Chang Y.J."/>
            <person name="Jeffries C.D."/>
            <person name="Brambilla E.M."/>
            <person name="Rohde M."/>
            <person name="Goker M."/>
            <person name="Detter J.C."/>
            <person name="Woyke T."/>
            <person name="Bristow J."/>
            <person name="Eisen J.A."/>
            <person name="Markowitz V."/>
            <person name="Hugenholtz P."/>
            <person name="Kyrpides N.C."/>
            <person name="Klenk H.P."/>
        </authorList>
    </citation>
    <scope>NUCLEOTIDE SEQUENCE [LARGE SCALE GENOMIC DNA]</scope>
    <source>
        <strain evidence="2">DSM 21211 / LMG 22137 / NRRL B-23946 / LB-34</strain>
    </source>
</reference>
<dbReference type="EMBL" id="CP002454">
    <property type="protein sequence ID" value="ADV66405.1"/>
    <property type="molecule type" value="Genomic_DNA"/>
</dbReference>
<name>E8U5R6_DEIML</name>
<dbReference type="eggNOG" id="COG0456">
    <property type="taxonomic scope" value="Bacteria"/>
</dbReference>
<dbReference type="Gene3D" id="3.40.630.30">
    <property type="match status" value="1"/>
</dbReference>
<organism evidence="1 2">
    <name type="scientific">Deinococcus maricopensis (strain DSM 21211 / LMG 22137 / NRRL B-23946 / LB-34)</name>
    <dbReference type="NCBI Taxonomy" id="709986"/>
    <lineage>
        <taxon>Bacteria</taxon>
        <taxon>Thermotogati</taxon>
        <taxon>Deinococcota</taxon>
        <taxon>Deinococci</taxon>
        <taxon>Deinococcales</taxon>
        <taxon>Deinococcaceae</taxon>
        <taxon>Deinococcus</taxon>
    </lineage>
</organism>
<evidence type="ECO:0000313" key="1">
    <source>
        <dbReference type="EMBL" id="ADV66405.1"/>
    </source>
</evidence>
<proteinExistence type="predicted"/>
<dbReference type="RefSeq" id="WP_013555910.1">
    <property type="nucleotide sequence ID" value="NC_014958.1"/>
</dbReference>
<dbReference type="SUPFAM" id="SSF55729">
    <property type="entry name" value="Acyl-CoA N-acyltransferases (Nat)"/>
    <property type="match status" value="1"/>
</dbReference>
<dbReference type="InterPro" id="IPR016181">
    <property type="entry name" value="Acyl_CoA_acyltransferase"/>
</dbReference>
<dbReference type="GO" id="GO:0016740">
    <property type="term" value="F:transferase activity"/>
    <property type="evidence" value="ECO:0007669"/>
    <property type="project" value="UniProtKB-KW"/>
</dbReference>
<reference evidence="2" key="2">
    <citation type="submission" date="2011-01" db="EMBL/GenBank/DDBJ databases">
        <title>The complete genome of Deinococcus maricopensis DSM 21211.</title>
        <authorList>
            <consortium name="US DOE Joint Genome Institute (JGI-PGF)"/>
            <person name="Lucas S."/>
            <person name="Copeland A."/>
            <person name="Lapidus A."/>
            <person name="Goodwin L."/>
            <person name="Pitluck S."/>
            <person name="Kyrpides N."/>
            <person name="Mavromatis K."/>
            <person name="Pagani I."/>
            <person name="Ivanova N."/>
            <person name="Ovchinnikova G."/>
            <person name="Zeytun A."/>
            <person name="Detter J.C."/>
            <person name="Han C."/>
            <person name="Land M."/>
            <person name="Hauser L."/>
            <person name="Markowitz V."/>
            <person name="Cheng J.-F."/>
            <person name="Hugenholtz P."/>
            <person name="Woyke T."/>
            <person name="Wu D."/>
            <person name="Pukall R."/>
            <person name="Gehrich-Schroeter G."/>
            <person name="Brambilla E."/>
            <person name="Klenk H.-P."/>
            <person name="Eisen J.A."/>
        </authorList>
    </citation>
    <scope>NUCLEOTIDE SEQUENCE [LARGE SCALE GENOMIC DNA]</scope>
    <source>
        <strain evidence="2">DSM 21211 / LMG 22137 / NRRL B-23946 / LB-34</strain>
    </source>
</reference>
<keyword evidence="2" id="KW-1185">Reference proteome</keyword>
<evidence type="ECO:0000313" key="2">
    <source>
        <dbReference type="Proteomes" id="UP000008635"/>
    </source>
</evidence>